<feature type="region of interest" description="Disordered" evidence="1">
    <location>
        <begin position="253"/>
        <end position="272"/>
    </location>
</feature>
<proteinExistence type="predicted"/>
<sequence length="1161" mass="127494">MAEWRTDESTERMQNIEQTGVTRCVGHQQGEQKCFDTRGRAGSGKEERGCNAPISQSGQEKAFWTGPCREMKKIPSRFPLTSTSVGRTLSQVAIIIAFSNDLSFEFIFGGPLLIKMLFADFLRSFKSVAAMVHLLSLFFAFVGLSMVAQAAKDCDGTLRFDVLNTIDDREIFSHRPTDSLEDCVKTCYSKSDFCFSVLFIPSKTGKHQCLLSYHAAYMCSKRKLISEYPPVQQPTLVECIRCVGSAETKGKEAKKVTTMSTPRPTVSESEESGIFEIKTETAETTATTTAEEQETTVAEELETTTTEKSTMTTAQETETAATTAELETETVEESEITTTKESEITPELETTAVDELETIVTQDANFSTTLEIITTEEVTKFTPESSTAIIANMTTTVKAATNQSEEESGEMIRETEKSDENQENNNNTVVDEIVESSAESEAKSEETTIEEFTPETVLEGSAEGTTEDLIGGSGIKTDEDERANNTTDDHTLKEIMESEIAFVTEEFEYEEFKEPIKGKETSSALGSDELEVDELLRTTVQQISKKPTDQDYTNSEDVDEIFADNSTTTVASLNKESLRKKEDRDFVDSIERAMAFEHDASPETVQTAASNGADESGDAGQNEQKEVQVIDNEDDDDDDNEEPNNEQLSSLTFHDKKTNFDLKSNFEQQTAVQNQPKALCTDGLSFQTKLASSHSGIVYSQEASANSTQDCVEICHARRCSSGVFLKPVLSGEAGSCLMAFGGETCDEDLERVNRYDGPSPVEIHCIRCGSYSLDSKPQISKIAEKTISSEIKDLAKEDKQITTAPDVKTKLQSKAQQSCAGRITFEVAEPNRHRKGDFVTHELARSVADCARICFERGCTVAGFSQASVETDPSFCLLSFKTDTCSGLSRVDQLKSAEHSVQIQCIRCETASTSAEKSDKQPETAAVTESAKVVTECEGGNCILASTTSSEKTMNSELLKEERSTVPEKEKCSNDLSFQVFQPGERQTVNFTSDRRSESAAHCARLCYESETCELAAYIAAPKGLSSGVCLLSEDAGYCVSNAEHVVQHSSVSPFLITCITCSKCTFNVKNYVPVKQDDAAWDTFFDDFEMQVDAKNIHECAEKCASRRCTLAVYSGQTKHGNCLMTIKANRSCGAEKSHEIVDTSGKLPVLIDCVQCAA</sequence>
<dbReference type="STRING" id="268475.A0A0V1HT58"/>
<keyword evidence="2" id="KW-1133">Transmembrane helix</keyword>
<feature type="region of interest" description="Disordered" evidence="1">
    <location>
        <begin position="282"/>
        <end position="341"/>
    </location>
</feature>
<dbReference type="PANTHER" id="PTHR21583:SF8">
    <property type="entry name" value="PROTEIN ELYS"/>
    <property type="match status" value="1"/>
</dbReference>
<feature type="compositionally biased region" description="Acidic residues" evidence="1">
    <location>
        <begin position="631"/>
        <end position="644"/>
    </location>
</feature>
<dbReference type="PANTHER" id="PTHR21583">
    <property type="entry name" value="ELYS PROTEIN"/>
    <property type="match status" value="1"/>
</dbReference>
<evidence type="ECO:0000256" key="1">
    <source>
        <dbReference type="SAM" id="MobiDB-lite"/>
    </source>
</evidence>
<comment type="caution">
    <text evidence="4">The sequence shown here is derived from an EMBL/GenBank/DDBJ whole genome shotgun (WGS) entry which is preliminary data.</text>
</comment>
<evidence type="ECO:0000259" key="3">
    <source>
        <dbReference type="PROSITE" id="PS50948"/>
    </source>
</evidence>
<dbReference type="InterPro" id="IPR052620">
    <property type="entry name" value="ELYS/MEL-28_NucAsmblyFactor"/>
</dbReference>
<evidence type="ECO:0000256" key="2">
    <source>
        <dbReference type="SAM" id="Phobius"/>
    </source>
</evidence>
<reference evidence="4 5" key="1">
    <citation type="submission" date="2015-01" db="EMBL/GenBank/DDBJ databases">
        <title>Evolution of Trichinella species and genotypes.</title>
        <authorList>
            <person name="Korhonen P.K."/>
            <person name="Edoardo P."/>
            <person name="Giuseppe L.R."/>
            <person name="Gasser R.B."/>
        </authorList>
    </citation>
    <scope>NUCLEOTIDE SEQUENCE [LARGE SCALE GENOMIC DNA]</scope>
    <source>
        <strain evidence="4">ISS1029</strain>
    </source>
</reference>
<gene>
    <name evidence="4" type="ORF">T11_8952</name>
</gene>
<protein>
    <recommendedName>
        <fullName evidence="3">Apple domain-containing protein</fullName>
    </recommendedName>
</protein>
<keyword evidence="2" id="KW-0812">Transmembrane</keyword>
<feature type="compositionally biased region" description="Polar residues" evidence="1">
    <location>
        <begin position="257"/>
        <end position="267"/>
    </location>
</feature>
<name>A0A0V1HT58_9BILA</name>
<dbReference type="PROSITE" id="PS50948">
    <property type="entry name" value="PAN"/>
    <property type="match status" value="1"/>
</dbReference>
<feature type="region of interest" description="Disordered" evidence="1">
    <location>
        <begin position="595"/>
        <end position="654"/>
    </location>
</feature>
<dbReference type="AlphaFoldDB" id="A0A0V1HT58"/>
<evidence type="ECO:0000313" key="5">
    <source>
        <dbReference type="Proteomes" id="UP000055024"/>
    </source>
</evidence>
<feature type="compositionally biased region" description="Acidic residues" evidence="1">
    <location>
        <begin position="326"/>
        <end position="335"/>
    </location>
</feature>
<feature type="region of interest" description="Disordered" evidence="1">
    <location>
        <begin position="400"/>
        <end position="492"/>
    </location>
</feature>
<feature type="compositionally biased region" description="Acidic residues" evidence="1">
    <location>
        <begin position="291"/>
        <end position="302"/>
    </location>
</feature>
<keyword evidence="2" id="KW-0472">Membrane</keyword>
<feature type="transmembrane region" description="Helical" evidence="2">
    <location>
        <begin position="129"/>
        <end position="148"/>
    </location>
</feature>
<dbReference type="InterPro" id="IPR003609">
    <property type="entry name" value="Pan_app"/>
</dbReference>
<feature type="compositionally biased region" description="Basic and acidic residues" evidence="1">
    <location>
        <begin position="476"/>
        <end position="492"/>
    </location>
</feature>
<feature type="compositionally biased region" description="Basic and acidic residues" evidence="1">
    <location>
        <begin position="410"/>
        <end position="420"/>
    </location>
</feature>
<organism evidence="4 5">
    <name type="scientific">Trichinella zimbabwensis</name>
    <dbReference type="NCBI Taxonomy" id="268475"/>
    <lineage>
        <taxon>Eukaryota</taxon>
        <taxon>Metazoa</taxon>
        <taxon>Ecdysozoa</taxon>
        <taxon>Nematoda</taxon>
        <taxon>Enoplea</taxon>
        <taxon>Dorylaimia</taxon>
        <taxon>Trichinellida</taxon>
        <taxon>Trichinellidae</taxon>
        <taxon>Trichinella</taxon>
    </lineage>
</organism>
<dbReference type="EMBL" id="JYDP01000032">
    <property type="protein sequence ID" value="KRZ13471.1"/>
    <property type="molecule type" value="Genomic_DNA"/>
</dbReference>
<keyword evidence="5" id="KW-1185">Reference proteome</keyword>
<feature type="compositionally biased region" description="Low complexity" evidence="1">
    <location>
        <begin position="303"/>
        <end position="325"/>
    </location>
</feature>
<dbReference type="Proteomes" id="UP000055024">
    <property type="component" value="Unassembled WGS sequence"/>
</dbReference>
<accession>A0A0V1HT58</accession>
<feature type="domain" description="Apple" evidence="3">
    <location>
        <begin position="973"/>
        <end position="1060"/>
    </location>
</feature>
<dbReference type="OrthoDB" id="5869233at2759"/>
<evidence type="ECO:0000313" key="4">
    <source>
        <dbReference type="EMBL" id="KRZ13471.1"/>
    </source>
</evidence>